<comment type="caution">
    <text evidence="1">The sequence shown here is derived from an EMBL/GenBank/DDBJ whole genome shotgun (WGS) entry which is preliminary data.</text>
</comment>
<dbReference type="InterPro" id="IPR021067">
    <property type="entry name" value="Glycosyltransferase"/>
</dbReference>
<gene>
    <name evidence="1" type="ORF">EB241_07290</name>
</gene>
<dbReference type="Pfam" id="PF11397">
    <property type="entry name" value="GlcNAc"/>
    <property type="match status" value="2"/>
</dbReference>
<dbReference type="PANTHER" id="PTHR34496:SF10">
    <property type="entry name" value="GLCNAC TRANSFERASE"/>
    <property type="match status" value="1"/>
</dbReference>
<dbReference type="EMBL" id="RHHM01000004">
    <property type="protein sequence ID" value="RQM38983.1"/>
    <property type="molecule type" value="Genomic_DNA"/>
</dbReference>
<evidence type="ECO:0000313" key="2">
    <source>
        <dbReference type="Proteomes" id="UP000279457"/>
    </source>
</evidence>
<dbReference type="AlphaFoldDB" id="A0A3N6SGF4"/>
<dbReference type="InterPro" id="IPR029044">
    <property type="entry name" value="Nucleotide-diphossugar_trans"/>
</dbReference>
<name>A0A3N6SGF4_9GAMM</name>
<dbReference type="OrthoDB" id="8738370at2"/>
<accession>A0A3N6SGF4</accession>
<dbReference type="Gene3D" id="3.90.550.10">
    <property type="entry name" value="Spore Coat Polysaccharide Biosynthesis Protein SpsA, Chain A"/>
    <property type="match status" value="1"/>
</dbReference>
<dbReference type="PANTHER" id="PTHR34496">
    <property type="entry name" value="GLCNAC TRANSFERASE-RELATED"/>
    <property type="match status" value="1"/>
</dbReference>
<protein>
    <submittedName>
        <fullName evidence="1">Glycosyltransferase</fullName>
    </submittedName>
</protein>
<dbReference type="SUPFAM" id="SSF53448">
    <property type="entry name" value="Nucleotide-diphospho-sugar transferases"/>
    <property type="match status" value="1"/>
</dbReference>
<dbReference type="GO" id="GO:0016740">
    <property type="term" value="F:transferase activity"/>
    <property type="evidence" value="ECO:0007669"/>
    <property type="project" value="UniProtKB-KW"/>
</dbReference>
<dbReference type="Proteomes" id="UP000279457">
    <property type="component" value="Unassembled WGS sequence"/>
</dbReference>
<proteinExistence type="predicted"/>
<keyword evidence="2" id="KW-1185">Reference proteome</keyword>
<sequence>MDLKSGIFVSIASYRDSELIPTLHDMVKMSSGNYCINVAICWQDNNDIDLFLNNGMILLEKRKHGEHDLYIFNYLNVNIKVLSIHYFMSQGACWARNNCEQFYHCEEYFMQIDSHCRFIKDWDKEMVAMLTQLKEESQHPVISSYPPGYQPGDDNSRKDFVNRLVFRNFSPQGILQLTSVDFKSVVPIRGSYLAGGFVFAEGSFVIDVPNDPQIFFEGEEIAMAVRAFTCGYDIWHPHKILLWHFYGRKDHSKVWSDHNNEAKKAGSVDKAWWDRDRDAKKRVRALLKNEEDNQGNDSSYSLGSKRSLKEFEEMAGVDFRLCSVLPEVVGKQRCAYFANHNGEDWRKRLVSSNKKTITVPREKISGDLQNISKLHIGVYSSNNDLLEKKILEKENIEESLKKTDKDEIKIELNFITLPTLKPSVVRVSPYLYDQGWGDILEITW</sequence>
<evidence type="ECO:0000313" key="1">
    <source>
        <dbReference type="EMBL" id="RQM38983.1"/>
    </source>
</evidence>
<reference evidence="1 2" key="1">
    <citation type="submission" date="2018-10" db="EMBL/GenBank/DDBJ databases">
        <title>Draft genome sequence for the type isolate of Erwinia psidii, agent causal of bacterial blight in guava (Psidium guajava) and wilt and die-back of Eucalyptus spp.</title>
        <authorList>
            <person name="Hermenegildo P.S."/>
            <person name="Santos S.A."/>
            <person name="Guimaraes L.M.S."/>
            <person name="Vidigal P.M.P."/>
            <person name="Pereira I.C."/>
            <person name="Badel J.L."/>
            <person name="Alfenas-Zerbini P."/>
            <person name="Ferreira M.A.S.V."/>
            <person name="Alfenas A.C."/>
        </authorList>
    </citation>
    <scope>NUCLEOTIDE SEQUENCE [LARGE SCALE GENOMIC DNA]</scope>
    <source>
        <strain evidence="1 2">IBSBF 435</strain>
    </source>
</reference>
<keyword evidence="1" id="KW-0808">Transferase</keyword>
<dbReference type="RefSeq" id="WP_124232504.1">
    <property type="nucleotide sequence ID" value="NZ_RHHM01000004.1"/>
</dbReference>
<organism evidence="1 2">
    <name type="scientific">Erwinia psidii</name>
    <dbReference type="NCBI Taxonomy" id="69224"/>
    <lineage>
        <taxon>Bacteria</taxon>
        <taxon>Pseudomonadati</taxon>
        <taxon>Pseudomonadota</taxon>
        <taxon>Gammaproteobacteria</taxon>
        <taxon>Enterobacterales</taxon>
        <taxon>Erwiniaceae</taxon>
        <taxon>Erwinia</taxon>
    </lineage>
</organism>